<feature type="coiled-coil region" evidence="6">
    <location>
        <begin position="652"/>
        <end position="686"/>
    </location>
</feature>
<keyword evidence="8" id="KW-0830">Ubiquinone</keyword>
<dbReference type="HAMAP" id="MF_00472">
    <property type="entry name" value="UbiG"/>
    <property type="match status" value="1"/>
</dbReference>
<comment type="similarity">
    <text evidence="5">Belongs to the class I-like SAM-binding methyltransferase superfamily. UbiG/COQ3 family.</text>
</comment>
<feature type="region of interest" description="Disordered" evidence="7">
    <location>
        <begin position="984"/>
        <end position="1011"/>
    </location>
</feature>
<dbReference type="Gene3D" id="3.40.50.150">
    <property type="entry name" value="Vaccinia Virus protein VP39"/>
    <property type="match status" value="1"/>
</dbReference>
<feature type="coiled-coil region" evidence="6">
    <location>
        <begin position="1452"/>
        <end position="1493"/>
    </location>
</feature>
<comment type="pathway">
    <text evidence="5">Cofactor biosynthesis; ubiquinone biosynthesis.</text>
</comment>
<proteinExistence type="inferred from homology"/>
<feature type="coiled-coil region" evidence="6">
    <location>
        <begin position="893"/>
        <end position="927"/>
    </location>
</feature>
<evidence type="ECO:0000256" key="1">
    <source>
        <dbReference type="ARBA" id="ARBA00022603"/>
    </source>
</evidence>
<dbReference type="InterPro" id="IPR029063">
    <property type="entry name" value="SAM-dependent_MTases_sf"/>
</dbReference>
<evidence type="ECO:0000313" key="9">
    <source>
        <dbReference type="Proteomes" id="UP000728185"/>
    </source>
</evidence>
<comment type="subcellular location">
    <subcellularLocation>
        <location evidence="5">Mitochondrion inner membrane</location>
        <topology evidence="5">Peripheral membrane protein</topology>
        <orientation evidence="5">Matrix side</orientation>
    </subcellularLocation>
</comment>
<reference evidence="8" key="1">
    <citation type="submission" date="2019-05" db="EMBL/GenBank/DDBJ databases">
        <title>Annotation for the trematode Fasciolopsis buski.</title>
        <authorList>
            <person name="Choi Y.-J."/>
        </authorList>
    </citation>
    <scope>NUCLEOTIDE SEQUENCE</scope>
    <source>
        <strain evidence="8">HT</strain>
        <tissue evidence="8">Whole worm</tissue>
    </source>
</reference>
<feature type="binding site" evidence="5">
    <location>
        <position position="1726"/>
    </location>
    <ligand>
        <name>Mg(2+)</name>
        <dbReference type="ChEBI" id="CHEBI:18420"/>
    </ligand>
</feature>
<keyword evidence="3 5" id="KW-0831">Ubiquinone biosynthesis</keyword>
<keyword evidence="5" id="KW-0460">Magnesium</keyword>
<dbReference type="EC" id="2.1.1.64" evidence="5"/>
<dbReference type="InterPro" id="IPR010233">
    <property type="entry name" value="UbiG_MeTrfase"/>
</dbReference>
<dbReference type="EC" id="2.1.1.114" evidence="5"/>
<dbReference type="EMBL" id="LUCM01000843">
    <property type="protein sequence ID" value="KAA0199914.1"/>
    <property type="molecule type" value="Genomic_DNA"/>
</dbReference>
<dbReference type="EC" id="2.1.1.-" evidence="5"/>
<sequence>MFGEVSNALPVDMWSLSPTSSDAQESYYRVDFKTTDLNILSESLQRLDANTRELRNELSLHTELVHTFVANLGNLVRSELSESLSNLFRCVSKVEDEIDLVARQVEQERNDRSVQQTIINSLRATLTEADRQLEQASALEKQLHAIQASRHVCDQHLVRALHETEEPHQLVDTSLETKDNVNLVWQSVEDLHRPLYDTPANVSGDFLSNHSEVAKQKDSINPFVISPSRGQELLASDYKIGANARDPGVPPHRYVRRERSSCSLDRFSRSDKRSSVVNYVTFRSHSVDSFFSSRQWKVNTTKLDSVFQSWLIQRIQIEMKKRHQIEALLLKKQAELERLRATEMESLSLIGDEVKRTNITSNETGVDEEKLHAVHKYLFDSIHCAQLPVKDRSNFFPSPVNPTKFANCEEYRNSVIPSRSHTRSRPLSRHFSEPDLVISCHSSDQCMHFPTHLGVTVPLNPVGYKYGSKRLSPWFSFAPSRQCKNYSTLDSSRSSALANPDNVMCSLLDFLRQSSSLFMLLKWHEEKILSDWSYNQCDLFLCVRRFGEHLERFRSSVLQTWATRNTDPCDSSTDSLFPLILCDLLHLSNKFGPDTKEDNEMLFSKQNHVDSFAETISPLAPNMNRNVISCFWQGVSELFPPNDNSFSPDNILETLITRLNAMDQKLREQMEQCNELEALLAERDARIAAQANELVETEAHLAASAETVASLHKQILSSNRNWTHVLQQIQNQMNFSPSEPSVDQLPALPAVLDLVRNLDATYAELQESERCRALAEQRATSALTTARRLRCQLRDSRTRPEESDTLVELTEHTLIDRESQTDNLPSTKLPVEPLKQISHEIGVQSLAVEEIGTNCVQGKESTSHIEFVVLRFGFSRPRSTLEQAHTRSSVEQVSELREALKNAVAQVDRLQKYRVTQKSRYEQLQQRFLQMNSELDATVDVLRHHQTSSEIERRRAAVELAQLRTQLAKANSLLDHYKMLQTKLGSPFPTPSTDQTGERSISSGSLPVGKNRPDLLPSCSADDLALQLSVTRNELSQLKSDMTEQKATADREATNLRGQLAEATADVRSLRLQLNRLQSVGSTSRAGMPSSGGEFEPMSCSNCQKLQRLLDLLQAKYRLDADTAFSSTGACVAHDPSENILLRAKCDHSCQADFNTEEVIRIDLGNSSGSEFSSESQLERRQKELNEFEKTLRDKDLELQKENGRLSFEADRLKRKQDSISYRESKLQEDIELHESQIESQRVELQNDMLQLSRERTALAHERQALESERAHLHVSQMELQQKRREAELLIELATKQHTAALQDSKNSLCQKGLHTAEFSDMPVAVHQRSTSPPNMESSEAHSQLLQNSGKSLSAPQSLATSDKLEQSAALLLGWLEKSLRHLDAKLLFEQSGRFDVDPDVVVSRLLEFLKSEMHRMHAQRSKNCETLPETTVAAEDTHSVSVRRTVVQCPVSEADAKTEQLLKRLHAAEKEAQEATEQLKASNTEFLNLRERISYAMVERAHLKATVDGLDEEVTRLRSSLYERTQQLGACQIELARYTGCVSIPMPSDWLSTVKETSVSVDNPNLNKLWNEKSHRYVSYHAFLHLLRLRLIDRNTQVLGALGPLHAMNRVRVPLIRDALCPLHESSTTSDSKIRTDEYAPLSGIAILDVGCGGGILAEPLAYLGAKVLGIDQVSESIHVATAHVNLTADRWKHAKRDPPSYENVGLDEVASRSPAHYDAVIMSELLEHVTDWESMLRLANVCLKPGGMLFVTTLNQTRTSFLLGVVAAEYVLGIVPRGTHDWNKFIDPGRLQAALIRSGFRPHQLLGLTYNLLTGQWSWTSKLCINYALTAVKMDDRNSGDPLSKPPSFSRA</sequence>
<gene>
    <name evidence="8" type="ORF">FBUS_03923</name>
</gene>
<keyword evidence="5" id="KW-0496">Mitochondrion</keyword>
<feature type="coiled-coil region" evidence="6">
    <location>
        <begin position="1178"/>
        <end position="1297"/>
    </location>
</feature>
<comment type="cofactor">
    <cofactor evidence="5">
        <name>Mg(2+)</name>
        <dbReference type="ChEBI" id="CHEBI:18420"/>
    </cofactor>
</comment>
<feature type="coiled-coil region" evidence="6">
    <location>
        <begin position="37"/>
        <end position="64"/>
    </location>
</feature>
<organism evidence="8 9">
    <name type="scientific">Fasciolopsis buskii</name>
    <dbReference type="NCBI Taxonomy" id="27845"/>
    <lineage>
        <taxon>Eukaryota</taxon>
        <taxon>Metazoa</taxon>
        <taxon>Spiralia</taxon>
        <taxon>Lophotrochozoa</taxon>
        <taxon>Platyhelminthes</taxon>
        <taxon>Trematoda</taxon>
        <taxon>Digenea</taxon>
        <taxon>Plagiorchiida</taxon>
        <taxon>Echinostomata</taxon>
        <taxon>Echinostomatoidea</taxon>
        <taxon>Fasciolidae</taxon>
        <taxon>Fasciolopsis</taxon>
    </lineage>
</organism>
<dbReference type="OrthoDB" id="3265906at2759"/>
<feature type="binding site" evidence="5">
    <location>
        <position position="1725"/>
    </location>
    <ligand>
        <name>S-adenosyl-L-methionine</name>
        <dbReference type="ChEBI" id="CHEBI:59789"/>
    </ligand>
</feature>
<protein>
    <recommendedName>
        <fullName evidence="5">Ubiquinone biosynthesis O-methyltransferase, mitochondrial</fullName>
    </recommendedName>
    <alternativeName>
        <fullName evidence="5">3-demethylubiquinol 3-O-methyltransferase</fullName>
        <ecNumber evidence="5">2.1.1.64</ecNumber>
    </alternativeName>
    <alternativeName>
        <fullName evidence="5">3-demethylubiquinone 3-O-methyltransferase</fullName>
        <ecNumber evidence="5">2.1.1.-</ecNumber>
    </alternativeName>
    <alternativeName>
        <fullName evidence="5">Polyprenyldihydroxybenzoate methyltransferase</fullName>
        <ecNumber evidence="5">2.1.1.114</ecNumber>
    </alternativeName>
</protein>
<comment type="subunit">
    <text evidence="5">Component of a multi-subunit COQ enzyme complex.</text>
</comment>
<comment type="function">
    <text evidence="5">O-methyltransferase required for two non-consecutive steps during ubiquinone biosynthesis. Catalyzes the 2 O-methylation of 3,4-dihydroxy-5-(all-trans-polyprenyl)benzoic acid into 4-hydroxy-3-methoxy-5-(all-trans-polyprenyl)benzoic acid. Also catalyzes the last step of ubiquinone biosynthesis by mediating methylation of 3-demethylubiquinone into ubiquinone. Also able to mediate the methylation of 3-demethylubiquinol into ubiquinol.</text>
</comment>
<dbReference type="GO" id="GO:0032259">
    <property type="term" value="P:methylation"/>
    <property type="evidence" value="ECO:0007669"/>
    <property type="project" value="UniProtKB-KW"/>
</dbReference>
<feature type="coiled-coil region" evidence="6">
    <location>
        <begin position="91"/>
        <end position="149"/>
    </location>
</feature>
<comment type="catalytic activity">
    <reaction evidence="5">
        <text>a 3,4-dihydroxy-5-(all-trans-polyprenyl)benzoate + S-adenosyl-L-methionine = a 4-hydroxy-3-methoxy-5-(all-trans-polyprenyl)benzoate + S-adenosyl-L-homocysteine + H(+)</text>
        <dbReference type="Rhea" id="RHEA:44452"/>
        <dbReference type="Rhea" id="RHEA-COMP:10930"/>
        <dbReference type="Rhea" id="RHEA-COMP:10931"/>
        <dbReference type="ChEBI" id="CHEBI:15378"/>
        <dbReference type="ChEBI" id="CHEBI:57856"/>
        <dbReference type="ChEBI" id="CHEBI:59789"/>
        <dbReference type="ChEBI" id="CHEBI:64694"/>
        <dbReference type="ChEBI" id="CHEBI:84443"/>
        <dbReference type="EC" id="2.1.1.114"/>
    </reaction>
</comment>
<feature type="binding site" evidence="5">
    <location>
        <position position="1673"/>
    </location>
    <ligand>
        <name>S-adenosyl-L-methionine</name>
        <dbReference type="ChEBI" id="CHEBI:59789"/>
    </ligand>
</feature>
<dbReference type="GO" id="GO:0010420">
    <property type="term" value="F:polyprenyldihydroxybenzoate methyltransferase activity"/>
    <property type="evidence" value="ECO:0007669"/>
    <property type="project" value="UniProtKB-UniRule"/>
</dbReference>
<feature type="compositionally biased region" description="Polar residues" evidence="7">
    <location>
        <begin position="991"/>
        <end position="1005"/>
    </location>
</feature>
<comment type="catalytic activity">
    <reaction evidence="5">
        <text>a 3-demethylubiquinone + S-adenosyl-L-methionine = a ubiquinone + S-adenosyl-L-homocysteine</text>
        <dbReference type="Rhea" id="RHEA:81215"/>
        <dbReference type="Rhea" id="RHEA-COMP:9565"/>
        <dbReference type="Rhea" id="RHEA-COMP:19654"/>
        <dbReference type="ChEBI" id="CHEBI:16389"/>
        <dbReference type="ChEBI" id="CHEBI:57856"/>
        <dbReference type="ChEBI" id="CHEBI:59789"/>
        <dbReference type="ChEBI" id="CHEBI:231825"/>
    </reaction>
</comment>
<accession>A0A8E0VLA6</accession>
<feature type="coiled-coil region" evidence="6">
    <location>
        <begin position="953"/>
        <end position="980"/>
    </location>
</feature>
<keyword evidence="9" id="KW-1185">Reference proteome</keyword>
<evidence type="ECO:0000313" key="8">
    <source>
        <dbReference type="EMBL" id="KAA0199914.1"/>
    </source>
</evidence>
<feature type="coiled-coil region" evidence="6">
    <location>
        <begin position="1021"/>
        <end position="1080"/>
    </location>
</feature>
<name>A0A8E0VLA6_9TREM</name>
<comment type="caution">
    <text evidence="8">The sequence shown here is derived from an EMBL/GenBank/DDBJ whole genome shotgun (WGS) entry which is preliminary data.</text>
</comment>
<dbReference type="GO" id="GO:0046872">
    <property type="term" value="F:metal ion binding"/>
    <property type="evidence" value="ECO:0007669"/>
    <property type="project" value="UniProtKB-KW"/>
</dbReference>
<evidence type="ECO:0000256" key="3">
    <source>
        <dbReference type="ARBA" id="ARBA00022688"/>
    </source>
</evidence>
<dbReference type="PANTHER" id="PTHR43464">
    <property type="entry name" value="METHYLTRANSFERASE"/>
    <property type="match status" value="1"/>
</dbReference>
<keyword evidence="6" id="KW-0175">Coiled coil</keyword>
<feature type="binding site" evidence="5">
    <location>
        <position position="1730"/>
    </location>
    <ligand>
        <name>Mg(2+)</name>
        <dbReference type="ChEBI" id="CHEBI:18420"/>
    </ligand>
</feature>
<dbReference type="GO" id="GO:0031314">
    <property type="term" value="C:extrinsic component of mitochondrial inner membrane"/>
    <property type="evidence" value="ECO:0007669"/>
    <property type="project" value="UniProtKB-UniRule"/>
</dbReference>
<evidence type="ECO:0000256" key="7">
    <source>
        <dbReference type="SAM" id="MobiDB-lite"/>
    </source>
</evidence>
<evidence type="ECO:0000256" key="4">
    <source>
        <dbReference type="ARBA" id="ARBA00022691"/>
    </source>
</evidence>
<feature type="binding site" evidence="5">
    <location>
        <position position="1613"/>
    </location>
    <ligand>
        <name>S-adenosyl-L-methionine</name>
        <dbReference type="ChEBI" id="CHEBI:59789"/>
    </ligand>
</feature>
<keyword evidence="5" id="KW-0479">Metal-binding</keyword>
<keyword evidence="5" id="KW-0999">Mitochondrion inner membrane</keyword>
<feature type="compositionally biased region" description="Polar residues" evidence="7">
    <location>
        <begin position="1328"/>
        <end position="1359"/>
    </location>
</feature>
<dbReference type="PANTHER" id="PTHR43464:SF19">
    <property type="entry name" value="UBIQUINONE BIOSYNTHESIS O-METHYLTRANSFERASE, MITOCHONDRIAL"/>
    <property type="match status" value="1"/>
</dbReference>
<dbReference type="SUPFAM" id="SSF53335">
    <property type="entry name" value="S-adenosyl-L-methionine-dependent methyltransferases"/>
    <property type="match status" value="1"/>
</dbReference>
<keyword evidence="4 5" id="KW-0949">S-adenosyl-L-methionine</keyword>
<evidence type="ECO:0000256" key="5">
    <source>
        <dbReference type="HAMAP-Rule" id="MF_03190"/>
    </source>
</evidence>
<evidence type="ECO:0000256" key="2">
    <source>
        <dbReference type="ARBA" id="ARBA00022679"/>
    </source>
</evidence>
<feature type="region of interest" description="Disordered" evidence="7">
    <location>
        <begin position="1325"/>
        <end position="1359"/>
    </location>
</feature>
<comment type="catalytic activity">
    <reaction evidence="5">
        <text>a 3-demethylubiquinol + S-adenosyl-L-methionine = a ubiquinol + S-adenosyl-L-homocysteine + H(+)</text>
        <dbReference type="Rhea" id="RHEA:44380"/>
        <dbReference type="Rhea" id="RHEA-COMP:9566"/>
        <dbReference type="Rhea" id="RHEA-COMP:10914"/>
        <dbReference type="ChEBI" id="CHEBI:15378"/>
        <dbReference type="ChEBI" id="CHEBI:17976"/>
        <dbReference type="ChEBI" id="CHEBI:57856"/>
        <dbReference type="ChEBI" id="CHEBI:59789"/>
        <dbReference type="ChEBI" id="CHEBI:84422"/>
        <dbReference type="EC" id="2.1.1.64"/>
    </reaction>
</comment>
<dbReference type="NCBIfam" id="TIGR01983">
    <property type="entry name" value="UbiG"/>
    <property type="match status" value="1"/>
</dbReference>
<dbReference type="Pfam" id="PF13489">
    <property type="entry name" value="Methyltransf_23"/>
    <property type="match status" value="1"/>
</dbReference>
<keyword evidence="2 5" id="KW-0808">Transferase</keyword>
<evidence type="ECO:0000256" key="6">
    <source>
        <dbReference type="SAM" id="Coils"/>
    </source>
</evidence>
<feature type="binding site" evidence="5">
    <location>
        <position position="1729"/>
    </location>
    <ligand>
        <name>Mg(2+)</name>
        <dbReference type="ChEBI" id="CHEBI:18420"/>
    </ligand>
</feature>
<dbReference type="CDD" id="cd02440">
    <property type="entry name" value="AdoMet_MTases"/>
    <property type="match status" value="1"/>
</dbReference>
<dbReference type="UniPathway" id="UPA00232"/>
<feature type="binding site" evidence="5">
    <location>
        <position position="1652"/>
    </location>
    <ligand>
        <name>S-adenosyl-L-methionine</name>
        <dbReference type="ChEBI" id="CHEBI:59789"/>
    </ligand>
</feature>
<dbReference type="GO" id="GO:0061542">
    <property type="term" value="F:3-demethylubiquinol 3-O-methyltransferase activity"/>
    <property type="evidence" value="ECO:0007669"/>
    <property type="project" value="UniProtKB-UniRule"/>
</dbReference>
<keyword evidence="5" id="KW-0472">Membrane</keyword>
<dbReference type="Proteomes" id="UP000728185">
    <property type="component" value="Unassembled WGS sequence"/>
</dbReference>
<keyword evidence="1 5" id="KW-0489">Methyltransferase</keyword>